<name>A0A1I7XAF5_HETBA</name>
<dbReference type="Gene3D" id="1.10.510.10">
    <property type="entry name" value="Transferase(Phosphotransferase) domain 1"/>
    <property type="match status" value="1"/>
</dbReference>
<keyword evidence="6" id="KW-0418">Kinase</keyword>
<dbReference type="PANTHER" id="PTHR22984">
    <property type="entry name" value="SERINE/THREONINE-PROTEIN KINASE PIM"/>
    <property type="match status" value="1"/>
</dbReference>
<evidence type="ECO:0000259" key="11">
    <source>
        <dbReference type="PROSITE" id="PS50011"/>
    </source>
</evidence>
<dbReference type="GO" id="GO:0005524">
    <property type="term" value="F:ATP binding"/>
    <property type="evidence" value="ECO:0007669"/>
    <property type="project" value="UniProtKB-KW"/>
</dbReference>
<comment type="subcellular location">
    <subcellularLocation>
        <location evidence="1">Host cell</location>
    </subcellularLocation>
</comment>
<dbReference type="SUPFAM" id="SSF56112">
    <property type="entry name" value="Protein kinase-like (PK-like)"/>
    <property type="match status" value="1"/>
</dbReference>
<comment type="catalytic activity">
    <reaction evidence="9">
        <text>L-seryl-[protein] + ATP = O-phospho-L-seryl-[protein] + ADP + H(+)</text>
        <dbReference type="Rhea" id="RHEA:17989"/>
        <dbReference type="Rhea" id="RHEA-COMP:9863"/>
        <dbReference type="Rhea" id="RHEA-COMP:11604"/>
        <dbReference type="ChEBI" id="CHEBI:15378"/>
        <dbReference type="ChEBI" id="CHEBI:29999"/>
        <dbReference type="ChEBI" id="CHEBI:30616"/>
        <dbReference type="ChEBI" id="CHEBI:83421"/>
        <dbReference type="ChEBI" id="CHEBI:456216"/>
        <dbReference type="EC" id="2.7.11.1"/>
    </reaction>
</comment>
<dbReference type="InterPro" id="IPR051138">
    <property type="entry name" value="PIM_Ser/Thr_kinase"/>
</dbReference>
<protein>
    <recommendedName>
        <fullName evidence="2">non-specific serine/threonine protein kinase</fullName>
        <ecNumber evidence="2">2.7.11.1</ecNumber>
    </recommendedName>
</protein>
<evidence type="ECO:0000256" key="5">
    <source>
        <dbReference type="ARBA" id="ARBA00022741"/>
    </source>
</evidence>
<accession>A0A1I7XAF5</accession>
<evidence type="ECO:0000256" key="6">
    <source>
        <dbReference type="ARBA" id="ARBA00022777"/>
    </source>
</evidence>
<dbReference type="InterPro" id="IPR011009">
    <property type="entry name" value="Kinase-like_dom_sf"/>
</dbReference>
<feature type="region of interest" description="Disordered" evidence="10">
    <location>
        <begin position="98"/>
        <end position="118"/>
    </location>
</feature>
<organism evidence="12 13">
    <name type="scientific">Heterorhabditis bacteriophora</name>
    <name type="common">Entomopathogenic nematode worm</name>
    <dbReference type="NCBI Taxonomy" id="37862"/>
    <lineage>
        <taxon>Eukaryota</taxon>
        <taxon>Metazoa</taxon>
        <taxon>Ecdysozoa</taxon>
        <taxon>Nematoda</taxon>
        <taxon>Chromadorea</taxon>
        <taxon>Rhabditida</taxon>
        <taxon>Rhabditina</taxon>
        <taxon>Rhabditomorpha</taxon>
        <taxon>Strongyloidea</taxon>
        <taxon>Heterorhabditidae</taxon>
        <taxon>Heterorhabditis</taxon>
    </lineage>
</organism>
<feature type="domain" description="Protein kinase" evidence="11">
    <location>
        <begin position="1"/>
        <end position="56"/>
    </location>
</feature>
<dbReference type="Proteomes" id="UP000095283">
    <property type="component" value="Unplaced"/>
</dbReference>
<evidence type="ECO:0000256" key="7">
    <source>
        <dbReference type="ARBA" id="ARBA00022840"/>
    </source>
</evidence>
<comment type="catalytic activity">
    <reaction evidence="8">
        <text>L-threonyl-[protein] + ATP = O-phospho-L-threonyl-[protein] + ADP + H(+)</text>
        <dbReference type="Rhea" id="RHEA:46608"/>
        <dbReference type="Rhea" id="RHEA-COMP:11060"/>
        <dbReference type="Rhea" id="RHEA-COMP:11605"/>
        <dbReference type="ChEBI" id="CHEBI:15378"/>
        <dbReference type="ChEBI" id="CHEBI:30013"/>
        <dbReference type="ChEBI" id="CHEBI:30616"/>
        <dbReference type="ChEBI" id="CHEBI:61977"/>
        <dbReference type="ChEBI" id="CHEBI:456216"/>
        <dbReference type="EC" id="2.7.11.1"/>
    </reaction>
</comment>
<evidence type="ECO:0000256" key="3">
    <source>
        <dbReference type="ARBA" id="ARBA00022527"/>
    </source>
</evidence>
<dbReference type="PANTHER" id="PTHR22984:SF25">
    <property type="entry name" value="PROTEIN KINASE DOMAIN-CONTAINING PROTEIN"/>
    <property type="match status" value="1"/>
</dbReference>
<evidence type="ECO:0000313" key="13">
    <source>
        <dbReference type="WBParaSite" id="Hba_14430"/>
    </source>
</evidence>
<dbReference type="WBParaSite" id="Hba_14430">
    <property type="protein sequence ID" value="Hba_14430"/>
    <property type="gene ID" value="Hba_14430"/>
</dbReference>
<evidence type="ECO:0000256" key="2">
    <source>
        <dbReference type="ARBA" id="ARBA00012513"/>
    </source>
</evidence>
<keyword evidence="12" id="KW-1185">Reference proteome</keyword>
<evidence type="ECO:0000256" key="8">
    <source>
        <dbReference type="ARBA" id="ARBA00047899"/>
    </source>
</evidence>
<sequence length="317" mass="34097">MVCGDIPFRKDSEICNGFLTWRNQVSDDCKDLIRQCLARNGSDRPSLEEILAHQWMRVPPGEEDAARAELNADRHKLASVPDRLVTEAQPKQPRVPLAATKSDHYLQTPSSSASSSAAIYEGAVTERVPHPEIEPCSSNLRLMNAVPIGSPSRRFGGSPRGICFLTPAVPPTPIAPPAPPAPPAPFARPPPPPPVVLASPCSSTRETQQAHQRTGSVGSVCLISAHSSGSSSGYGTSAASPPGSQSTLLGSWVRAKHDIDGPDDRLEWLGRCGMVSVYLQEVVTTSDGVYERTLSRNMLVGRTHGYLSQSIVYLIRH</sequence>
<dbReference type="GO" id="GO:0043657">
    <property type="term" value="C:host cell"/>
    <property type="evidence" value="ECO:0007669"/>
    <property type="project" value="UniProtKB-SubCell"/>
</dbReference>
<evidence type="ECO:0000256" key="4">
    <source>
        <dbReference type="ARBA" id="ARBA00022679"/>
    </source>
</evidence>
<keyword evidence="3" id="KW-0723">Serine/threonine-protein kinase</keyword>
<keyword evidence="4" id="KW-0808">Transferase</keyword>
<dbReference type="GO" id="GO:0005737">
    <property type="term" value="C:cytoplasm"/>
    <property type="evidence" value="ECO:0007669"/>
    <property type="project" value="TreeGrafter"/>
</dbReference>
<evidence type="ECO:0000256" key="10">
    <source>
        <dbReference type="SAM" id="MobiDB-lite"/>
    </source>
</evidence>
<dbReference type="AlphaFoldDB" id="A0A1I7XAF5"/>
<dbReference type="PROSITE" id="PS50011">
    <property type="entry name" value="PROTEIN_KINASE_DOM"/>
    <property type="match status" value="1"/>
</dbReference>
<dbReference type="InterPro" id="IPR000719">
    <property type="entry name" value="Prot_kinase_dom"/>
</dbReference>
<keyword evidence="5" id="KW-0547">Nucleotide-binding</keyword>
<proteinExistence type="predicted"/>
<evidence type="ECO:0000256" key="9">
    <source>
        <dbReference type="ARBA" id="ARBA00048679"/>
    </source>
</evidence>
<keyword evidence="7" id="KW-0067">ATP-binding</keyword>
<reference evidence="13" key="1">
    <citation type="submission" date="2016-11" db="UniProtKB">
        <authorList>
            <consortium name="WormBaseParasite"/>
        </authorList>
    </citation>
    <scope>IDENTIFICATION</scope>
</reference>
<evidence type="ECO:0000313" key="12">
    <source>
        <dbReference type="Proteomes" id="UP000095283"/>
    </source>
</evidence>
<dbReference type="EC" id="2.7.11.1" evidence="2"/>
<evidence type="ECO:0000256" key="1">
    <source>
        <dbReference type="ARBA" id="ARBA00004340"/>
    </source>
</evidence>
<dbReference type="GO" id="GO:0004674">
    <property type="term" value="F:protein serine/threonine kinase activity"/>
    <property type="evidence" value="ECO:0007669"/>
    <property type="project" value="UniProtKB-KW"/>
</dbReference>